<reference evidence="1" key="1">
    <citation type="submission" date="2022-08" db="EMBL/GenBank/DDBJ databases">
        <title>Genome Sequence of Lecanicillium fungicola.</title>
        <authorList>
            <person name="Buettner E."/>
        </authorList>
    </citation>
    <scope>NUCLEOTIDE SEQUENCE</scope>
    <source>
        <strain evidence="1">Babe33</strain>
    </source>
</reference>
<proteinExistence type="predicted"/>
<evidence type="ECO:0000313" key="1">
    <source>
        <dbReference type="EMBL" id="KAJ2974441.1"/>
    </source>
</evidence>
<dbReference type="Proteomes" id="UP001143910">
    <property type="component" value="Unassembled WGS sequence"/>
</dbReference>
<evidence type="ECO:0000313" key="2">
    <source>
        <dbReference type="Proteomes" id="UP001143910"/>
    </source>
</evidence>
<keyword evidence="2" id="KW-1185">Reference proteome</keyword>
<protein>
    <submittedName>
        <fullName evidence="1">Uncharacterized protein</fullName>
    </submittedName>
</protein>
<accession>A0ACC1N7I9</accession>
<name>A0ACC1N7I9_9HYPO</name>
<gene>
    <name evidence="1" type="ORF">NQ176_g6054</name>
</gene>
<organism evidence="1 2">
    <name type="scientific">Zarea fungicola</name>
    <dbReference type="NCBI Taxonomy" id="93591"/>
    <lineage>
        <taxon>Eukaryota</taxon>
        <taxon>Fungi</taxon>
        <taxon>Dikarya</taxon>
        <taxon>Ascomycota</taxon>
        <taxon>Pezizomycotina</taxon>
        <taxon>Sordariomycetes</taxon>
        <taxon>Hypocreomycetidae</taxon>
        <taxon>Hypocreales</taxon>
        <taxon>Cordycipitaceae</taxon>
        <taxon>Zarea</taxon>
    </lineage>
</organism>
<comment type="caution">
    <text evidence="1">The sequence shown here is derived from an EMBL/GenBank/DDBJ whole genome shotgun (WGS) entry which is preliminary data.</text>
</comment>
<sequence length="218" mass="24346">METEIPSCLSSDNVSPFDLYAKLLIQLDHLQNVFLVDRLVDRGQAYQSTELLQVSIDVISIIMVFWTHQNLLTGFRYDNEWLVMGVARPAAGILCLELVQAAAVPPSHTSKRSPLAVSRSVMIKNLSMLAGFLNWMRPLVGERKTCSSLETMVRHVLDHTLDAPASGGEAVVPTAQITVDRGAEYAKMTNETWDGWNLDLLDTFDWMRSDFDISSTVT</sequence>
<dbReference type="EMBL" id="JANJQO010000828">
    <property type="protein sequence ID" value="KAJ2974441.1"/>
    <property type="molecule type" value="Genomic_DNA"/>
</dbReference>